<sequence>MSTNTEGQTQADAGFGTHGWILVGSVLVCLVINPGVIYIQSSILATVGIPYLVSLLILPLAPAAALGLIAV</sequence>
<evidence type="ECO:0000313" key="3">
    <source>
        <dbReference type="Proteomes" id="UP000030710"/>
    </source>
</evidence>
<feature type="transmembrane region" description="Helical" evidence="1">
    <location>
        <begin position="51"/>
        <end position="70"/>
    </location>
</feature>
<keyword evidence="1" id="KW-0472">Membrane</keyword>
<evidence type="ECO:0000313" key="2">
    <source>
        <dbReference type="EMBL" id="ERG95258.1"/>
    </source>
</evidence>
<dbReference type="InterPro" id="IPR058283">
    <property type="entry name" value="DUF7977"/>
</dbReference>
<dbReference type="Proteomes" id="UP000030710">
    <property type="component" value="Unassembled WGS sequence"/>
</dbReference>
<gene>
    <name evidence="2" type="ORF">J07HQW2_01709</name>
</gene>
<proteinExistence type="predicted"/>
<keyword evidence="1" id="KW-0812">Transmembrane</keyword>
<evidence type="ECO:0000256" key="1">
    <source>
        <dbReference type="SAM" id="Phobius"/>
    </source>
</evidence>
<name>U1NER5_9EURY</name>
<dbReference type="HOGENOM" id="CLU_2730306_0_0_2"/>
<feature type="transmembrane region" description="Helical" evidence="1">
    <location>
        <begin position="20"/>
        <end position="39"/>
    </location>
</feature>
<dbReference type="EMBL" id="KE356561">
    <property type="protein sequence ID" value="ERG95258.1"/>
    <property type="molecule type" value="Genomic_DNA"/>
</dbReference>
<dbReference type="STRING" id="1238425.J07HQW2_01709"/>
<dbReference type="eggNOG" id="arCOG06373">
    <property type="taxonomic scope" value="Archaea"/>
</dbReference>
<dbReference type="Pfam" id="PF25932">
    <property type="entry name" value="DUF7977"/>
    <property type="match status" value="1"/>
</dbReference>
<reference evidence="2 3" key="1">
    <citation type="journal article" date="2013" name="PLoS ONE">
        <title>Assembly-driven community genomics of a hypersaline microbial ecosystem.</title>
        <authorList>
            <person name="Podell S."/>
            <person name="Ugalde J.A."/>
            <person name="Narasingarao P."/>
            <person name="Banfield J.F."/>
            <person name="Heidelberg K.B."/>
            <person name="Allen E.E."/>
        </authorList>
    </citation>
    <scope>NUCLEOTIDE SEQUENCE [LARGE SCALE GENOMIC DNA]</scope>
    <source>
        <strain evidence="3">J07HQW2</strain>
    </source>
</reference>
<keyword evidence="1" id="KW-1133">Transmembrane helix</keyword>
<accession>U1NER5</accession>
<protein>
    <submittedName>
        <fullName evidence="2">Uncharacterized protein</fullName>
    </submittedName>
</protein>
<dbReference type="RefSeq" id="WP_021054736.1">
    <property type="nucleotide sequence ID" value="NZ_KE356561.1"/>
</dbReference>
<organism evidence="2 3">
    <name type="scientific">Haloquadratum walsbyi J07HQW2</name>
    <dbReference type="NCBI Taxonomy" id="1238425"/>
    <lineage>
        <taxon>Archaea</taxon>
        <taxon>Methanobacteriati</taxon>
        <taxon>Methanobacteriota</taxon>
        <taxon>Stenosarchaea group</taxon>
        <taxon>Halobacteria</taxon>
        <taxon>Halobacteriales</taxon>
        <taxon>Haloferacaceae</taxon>
        <taxon>Haloquadratum</taxon>
    </lineage>
</organism>
<dbReference type="AlphaFoldDB" id="U1NER5"/>